<dbReference type="EMBL" id="CP034457">
    <property type="protein sequence ID" value="QBM87867.1"/>
    <property type="molecule type" value="Genomic_DNA"/>
</dbReference>
<dbReference type="GO" id="GO:0016020">
    <property type="term" value="C:membrane"/>
    <property type="evidence" value="ECO:0007669"/>
    <property type="project" value="UniProtKB-SubCell"/>
</dbReference>
<sequence length="566" mass="63544">MLLLCTALATLGVATANRIVLDNHSNSQVCEGMYAKHDWGGNKLPHISIKLDQFKDHKFDVKNPTEYEDIEVSYVVFEYKDLDKLGVRLPDSNRKKYICDDVALQAGVCGQDDYGSFIAGGDITNTTIHISKMTQLGFANLTYPVTKTGYYCVSTFSTISGPKYKGFVNFQNAFGNLSASEIPKLPAYGILTVFYAVTLGLYGFQFFKKRDQNQILPLQRYLLAMLGFLTFDTLVVWSYYDLENRTVGSNWFVRFYVVFMSIMSSAKLTFSFFLLLLIGLGYGVVSLKLSKKIMLKCKILAGIHFAASMLYLVGSYTISGLNSNSNSAGIDNDIENVSLWQLAFIIPISLTFTAYYFLILTSIRQTTANLHKQRQVIKLQLYQNLFRIISLSVFITTGGLVLSSFFLLSLSSSELVEQNWKGTYFAIDFWPSIAFFGIFLGVAWLWRPTETSYMLAVSQQLSTGEGEEGEGAFTGYQHGHEFELDDVSLMSHSDDENQQRDSFELNNLSIPQEDPPKYKEADHDVDHEVAPAASNTLFELGDEDFEDDGKKNDAPKQSSSLDNRSP</sequence>
<dbReference type="Proteomes" id="UP000292447">
    <property type="component" value="Chromosome II"/>
</dbReference>
<feature type="transmembrane region" description="Helical" evidence="8">
    <location>
        <begin position="185"/>
        <end position="207"/>
    </location>
</feature>
<comment type="similarity">
    <text evidence="2">Belongs to the LU7TM family.</text>
</comment>
<gene>
    <name evidence="12" type="primary">MPUL0B10800</name>
    <name evidence="12" type="ORF">METSCH_B10800</name>
</gene>
<dbReference type="InterPro" id="IPR053938">
    <property type="entry name" value="PTM1-like_N"/>
</dbReference>
<dbReference type="AlphaFoldDB" id="A0A4P6XKK1"/>
<feature type="region of interest" description="Disordered" evidence="7">
    <location>
        <begin position="493"/>
        <end position="566"/>
    </location>
</feature>
<keyword evidence="4 9" id="KW-0732">Signal</keyword>
<keyword evidence="6 8" id="KW-0472">Membrane</keyword>
<feature type="transmembrane region" description="Helical" evidence="8">
    <location>
        <begin position="297"/>
        <end position="319"/>
    </location>
</feature>
<comment type="subcellular location">
    <subcellularLocation>
        <location evidence="1">Membrane</location>
        <topology evidence="1">Multi-pass membrane protein</topology>
    </subcellularLocation>
</comment>
<name>A0A4P6XKK1_9ASCO</name>
<dbReference type="Pfam" id="PF06814">
    <property type="entry name" value="GOST_TM"/>
    <property type="match status" value="1"/>
</dbReference>
<feature type="compositionally biased region" description="Basic and acidic residues" evidence="7">
    <location>
        <begin position="493"/>
        <end position="503"/>
    </location>
</feature>
<evidence type="ECO:0000256" key="1">
    <source>
        <dbReference type="ARBA" id="ARBA00004141"/>
    </source>
</evidence>
<evidence type="ECO:0000313" key="12">
    <source>
        <dbReference type="EMBL" id="QBM87867.1"/>
    </source>
</evidence>
<evidence type="ECO:0000256" key="5">
    <source>
        <dbReference type="ARBA" id="ARBA00022989"/>
    </source>
</evidence>
<dbReference type="GO" id="GO:0005794">
    <property type="term" value="C:Golgi apparatus"/>
    <property type="evidence" value="ECO:0007669"/>
    <property type="project" value="TreeGrafter"/>
</dbReference>
<keyword evidence="5 8" id="KW-1133">Transmembrane helix</keyword>
<proteinExistence type="inferred from homology"/>
<evidence type="ECO:0000259" key="11">
    <source>
        <dbReference type="Pfam" id="PF21902"/>
    </source>
</evidence>
<protein>
    <submittedName>
        <fullName evidence="12">Lung seven transmembrane receptor</fullName>
    </submittedName>
</protein>
<dbReference type="InterPro" id="IPR009637">
    <property type="entry name" value="GPR107/GPR108-like"/>
</dbReference>
<organism evidence="12 13">
    <name type="scientific">Metschnikowia aff. pulcherrima</name>
    <dbReference type="NCBI Taxonomy" id="2163413"/>
    <lineage>
        <taxon>Eukaryota</taxon>
        <taxon>Fungi</taxon>
        <taxon>Dikarya</taxon>
        <taxon>Ascomycota</taxon>
        <taxon>Saccharomycotina</taxon>
        <taxon>Pichiomycetes</taxon>
        <taxon>Metschnikowiaceae</taxon>
        <taxon>Metschnikowia</taxon>
    </lineage>
</organism>
<evidence type="ECO:0000256" key="7">
    <source>
        <dbReference type="SAM" id="MobiDB-lite"/>
    </source>
</evidence>
<accession>A0A4P6XKK1</accession>
<evidence type="ECO:0000256" key="6">
    <source>
        <dbReference type="ARBA" id="ARBA00023136"/>
    </source>
</evidence>
<evidence type="ECO:0000256" key="2">
    <source>
        <dbReference type="ARBA" id="ARBA00007883"/>
    </source>
</evidence>
<feature type="transmembrane region" description="Helical" evidence="8">
    <location>
        <begin position="429"/>
        <end position="446"/>
    </location>
</feature>
<evidence type="ECO:0000256" key="9">
    <source>
        <dbReference type="SAM" id="SignalP"/>
    </source>
</evidence>
<dbReference type="GO" id="GO:0005829">
    <property type="term" value="C:cytosol"/>
    <property type="evidence" value="ECO:0007669"/>
    <property type="project" value="GOC"/>
</dbReference>
<feature type="domain" description="PTM1-like N-terminal" evidence="11">
    <location>
        <begin position="26"/>
        <end position="172"/>
    </location>
</feature>
<evidence type="ECO:0000259" key="10">
    <source>
        <dbReference type="Pfam" id="PF06814"/>
    </source>
</evidence>
<evidence type="ECO:0000256" key="8">
    <source>
        <dbReference type="SAM" id="Phobius"/>
    </source>
</evidence>
<evidence type="ECO:0000313" key="13">
    <source>
        <dbReference type="Proteomes" id="UP000292447"/>
    </source>
</evidence>
<keyword evidence="13" id="KW-1185">Reference proteome</keyword>
<feature type="domain" description="GOST seven transmembrane" evidence="10">
    <location>
        <begin position="183"/>
        <end position="452"/>
    </location>
</feature>
<feature type="transmembrane region" description="Helical" evidence="8">
    <location>
        <begin position="219"/>
        <end position="240"/>
    </location>
</feature>
<feature type="signal peptide" evidence="9">
    <location>
        <begin position="1"/>
        <end position="16"/>
    </location>
</feature>
<feature type="transmembrane region" description="Helical" evidence="8">
    <location>
        <begin position="384"/>
        <end position="409"/>
    </location>
</feature>
<feature type="compositionally biased region" description="Basic and acidic residues" evidence="7">
    <location>
        <begin position="514"/>
        <end position="529"/>
    </location>
</feature>
<reference evidence="13" key="1">
    <citation type="submission" date="2019-03" db="EMBL/GenBank/DDBJ databases">
        <title>Snf2 controls pulcherriminic acid biosynthesis and connects pigmentation and antifungal activity of the yeast Metschnikowia pulcherrima.</title>
        <authorList>
            <person name="Gore-Lloyd D."/>
            <person name="Sumann I."/>
            <person name="Brachmann A.O."/>
            <person name="Schneeberger K."/>
            <person name="Ortiz-Merino R.A."/>
            <person name="Moreno-Beltran M."/>
            <person name="Schlaefli M."/>
            <person name="Kirner P."/>
            <person name="Santos Kron A."/>
            <person name="Wolfe K.H."/>
            <person name="Piel J."/>
            <person name="Ahrens C.H."/>
            <person name="Henk D."/>
            <person name="Freimoser F.M."/>
        </authorList>
    </citation>
    <scope>NUCLEOTIDE SEQUENCE [LARGE SCALE GENOMIC DNA]</scope>
    <source>
        <strain evidence="13">APC 1.2</strain>
    </source>
</reference>
<evidence type="ECO:0000256" key="3">
    <source>
        <dbReference type="ARBA" id="ARBA00022692"/>
    </source>
</evidence>
<feature type="compositionally biased region" description="Polar residues" evidence="7">
    <location>
        <begin position="555"/>
        <end position="566"/>
    </location>
</feature>
<feature type="chain" id="PRO_5020839795" evidence="9">
    <location>
        <begin position="17"/>
        <end position="566"/>
    </location>
</feature>
<dbReference type="PANTHER" id="PTHR21229:SF1">
    <property type="entry name" value="GH17801P"/>
    <property type="match status" value="1"/>
</dbReference>
<keyword evidence="3 8" id="KW-0812">Transmembrane</keyword>
<dbReference type="PANTHER" id="PTHR21229">
    <property type="entry name" value="LUNG SEVEN TRANSMEMBRANE RECEPTOR"/>
    <property type="match status" value="1"/>
</dbReference>
<dbReference type="GO" id="GO:0042147">
    <property type="term" value="P:retrograde transport, endosome to Golgi"/>
    <property type="evidence" value="ECO:0007669"/>
    <property type="project" value="TreeGrafter"/>
</dbReference>
<keyword evidence="12" id="KW-0675">Receptor</keyword>
<evidence type="ECO:0000256" key="4">
    <source>
        <dbReference type="ARBA" id="ARBA00022729"/>
    </source>
</evidence>
<dbReference type="Pfam" id="PF21902">
    <property type="entry name" value="PTM1-like_N"/>
    <property type="match status" value="1"/>
</dbReference>
<feature type="transmembrane region" description="Helical" evidence="8">
    <location>
        <begin position="339"/>
        <end position="363"/>
    </location>
</feature>
<feature type="transmembrane region" description="Helical" evidence="8">
    <location>
        <begin position="252"/>
        <end position="285"/>
    </location>
</feature>
<dbReference type="InterPro" id="IPR053937">
    <property type="entry name" value="GOST_TM"/>
</dbReference>
<dbReference type="STRING" id="2163413.A0A4P6XKK1"/>